<evidence type="ECO:0000256" key="5">
    <source>
        <dbReference type="RuleBase" id="RU610713"/>
    </source>
</evidence>
<evidence type="ECO:0000256" key="4">
    <source>
        <dbReference type="ARBA" id="ARBA00023295"/>
    </source>
</evidence>
<proteinExistence type="inferred from homology"/>
<sequence length="176" mass="19833">MRWLLFDYAPQFDLVNTIGEAAALGAAGIISWGDMDVTDSEASCSDAQSHLLEVMNPYILNLTTAARLCSEALCQGRGRCVRKHWDDNVYLHLDPRRYRIDRRRPGAPLTVSGSLSQRDVDYFDRRFDCICYDEKTCRSVLMLKAVSEAVVNTAARAAHRPRPLLLATILLSLMRI</sequence>
<keyword evidence="7" id="KW-1185">Reference proteome</keyword>
<accession>A0A4Z2ELW2</accession>
<protein>
    <recommendedName>
        <fullName evidence="5">Hyaluronidase</fullName>
        <ecNumber evidence="5">3.2.1.35</ecNumber>
    </recommendedName>
</protein>
<name>A0A4Z2ELW2_9TELE</name>
<dbReference type="InterPro" id="IPR013785">
    <property type="entry name" value="Aldolase_TIM"/>
</dbReference>
<dbReference type="InterPro" id="IPR017853">
    <property type="entry name" value="GH"/>
</dbReference>
<comment type="caution">
    <text evidence="6">The sequence shown here is derived from an EMBL/GenBank/DDBJ whole genome shotgun (WGS) entry which is preliminary data.</text>
</comment>
<dbReference type="PANTHER" id="PTHR11769:SF20">
    <property type="entry name" value="HYALURONIDASE PH-20"/>
    <property type="match status" value="1"/>
</dbReference>
<dbReference type="AlphaFoldDB" id="A0A4Z2ELW2"/>
<organism evidence="6 7">
    <name type="scientific">Liparis tanakae</name>
    <name type="common">Tanaka's snailfish</name>
    <dbReference type="NCBI Taxonomy" id="230148"/>
    <lineage>
        <taxon>Eukaryota</taxon>
        <taxon>Metazoa</taxon>
        <taxon>Chordata</taxon>
        <taxon>Craniata</taxon>
        <taxon>Vertebrata</taxon>
        <taxon>Euteleostomi</taxon>
        <taxon>Actinopterygii</taxon>
        <taxon>Neopterygii</taxon>
        <taxon>Teleostei</taxon>
        <taxon>Neoteleostei</taxon>
        <taxon>Acanthomorphata</taxon>
        <taxon>Eupercaria</taxon>
        <taxon>Perciformes</taxon>
        <taxon>Cottioidei</taxon>
        <taxon>Cottales</taxon>
        <taxon>Liparidae</taxon>
        <taxon>Liparis</taxon>
    </lineage>
</organism>
<keyword evidence="5" id="KW-0378">Hydrolase</keyword>
<evidence type="ECO:0000313" key="7">
    <source>
        <dbReference type="Proteomes" id="UP000314294"/>
    </source>
</evidence>
<dbReference type="EMBL" id="SRLO01005214">
    <property type="protein sequence ID" value="TNN29779.1"/>
    <property type="molecule type" value="Genomic_DNA"/>
</dbReference>
<dbReference type="PANTHER" id="PTHR11769">
    <property type="entry name" value="HYALURONIDASE"/>
    <property type="match status" value="1"/>
</dbReference>
<keyword evidence="4 5" id="KW-0326">Glycosidase</keyword>
<dbReference type="EC" id="3.2.1.35" evidence="5"/>
<evidence type="ECO:0000256" key="2">
    <source>
        <dbReference type="ARBA" id="ARBA00008871"/>
    </source>
</evidence>
<evidence type="ECO:0000313" key="6">
    <source>
        <dbReference type="EMBL" id="TNN29779.1"/>
    </source>
</evidence>
<comment type="similarity">
    <text evidence="2 5">Belongs to the glycosyl hydrolase 56 family.</text>
</comment>
<dbReference type="SUPFAM" id="SSF51445">
    <property type="entry name" value="(Trans)glycosidases"/>
    <property type="match status" value="1"/>
</dbReference>
<dbReference type="GO" id="GO:0004415">
    <property type="term" value="F:hyalurononglucosaminidase activity"/>
    <property type="evidence" value="ECO:0007669"/>
    <property type="project" value="UniProtKB-UniRule"/>
</dbReference>
<dbReference type="GO" id="GO:0005975">
    <property type="term" value="P:carbohydrate metabolic process"/>
    <property type="evidence" value="ECO:0007669"/>
    <property type="project" value="InterPro"/>
</dbReference>
<dbReference type="Gene3D" id="3.20.20.70">
    <property type="entry name" value="Aldolase class I"/>
    <property type="match status" value="1"/>
</dbReference>
<dbReference type="InterPro" id="IPR018155">
    <property type="entry name" value="Hyaluronidase"/>
</dbReference>
<dbReference type="GO" id="GO:0030214">
    <property type="term" value="P:hyaluronan catabolic process"/>
    <property type="evidence" value="ECO:0007669"/>
    <property type="project" value="TreeGrafter"/>
</dbReference>
<evidence type="ECO:0000256" key="1">
    <source>
        <dbReference type="ARBA" id="ARBA00000251"/>
    </source>
</evidence>
<keyword evidence="3" id="KW-1015">Disulfide bond</keyword>
<dbReference type="Proteomes" id="UP000314294">
    <property type="component" value="Unassembled WGS sequence"/>
</dbReference>
<reference evidence="6 7" key="1">
    <citation type="submission" date="2019-03" db="EMBL/GenBank/DDBJ databases">
        <title>First draft genome of Liparis tanakae, snailfish: a comprehensive survey of snailfish specific genes.</title>
        <authorList>
            <person name="Kim W."/>
            <person name="Song I."/>
            <person name="Jeong J.-H."/>
            <person name="Kim D."/>
            <person name="Kim S."/>
            <person name="Ryu S."/>
            <person name="Song J.Y."/>
            <person name="Lee S.K."/>
        </authorList>
    </citation>
    <scope>NUCLEOTIDE SEQUENCE [LARGE SCALE GENOMIC DNA]</scope>
    <source>
        <tissue evidence="6">Muscle</tissue>
    </source>
</reference>
<dbReference type="GO" id="GO:0001669">
    <property type="term" value="C:acrosomal vesicle"/>
    <property type="evidence" value="ECO:0007669"/>
    <property type="project" value="TreeGrafter"/>
</dbReference>
<dbReference type="OrthoDB" id="5796153at2759"/>
<evidence type="ECO:0000256" key="3">
    <source>
        <dbReference type="ARBA" id="ARBA00023157"/>
    </source>
</evidence>
<gene>
    <name evidence="6" type="primary">SPAM1_0</name>
    <name evidence="6" type="ORF">EYF80_060073</name>
</gene>
<dbReference type="Pfam" id="PF01630">
    <property type="entry name" value="Glyco_hydro_56"/>
    <property type="match status" value="1"/>
</dbReference>
<comment type="catalytic activity">
    <reaction evidence="1 5">
        <text>Random hydrolysis of (1-&gt;4)-linkages between N-acetyl-beta-D-glucosamine and D-glucuronate residues in hyaluronate.</text>
        <dbReference type="EC" id="3.2.1.35"/>
    </reaction>
</comment>